<dbReference type="CDD" id="cd00063">
    <property type="entry name" value="FN3"/>
    <property type="match status" value="2"/>
</dbReference>
<dbReference type="InterPro" id="IPR043536">
    <property type="entry name" value="HCF1/2"/>
</dbReference>
<dbReference type="GO" id="GO:0006355">
    <property type="term" value="P:regulation of DNA-templated transcription"/>
    <property type="evidence" value="ECO:0007669"/>
    <property type="project" value="UniProtKB-ARBA"/>
</dbReference>
<dbReference type="AlphaFoldDB" id="A0ABD2PIJ6"/>
<organism evidence="3 4">
    <name type="scientific">Cichlidogyrus casuarinus</name>
    <dbReference type="NCBI Taxonomy" id="1844966"/>
    <lineage>
        <taxon>Eukaryota</taxon>
        <taxon>Metazoa</taxon>
        <taxon>Spiralia</taxon>
        <taxon>Lophotrochozoa</taxon>
        <taxon>Platyhelminthes</taxon>
        <taxon>Monogenea</taxon>
        <taxon>Monopisthocotylea</taxon>
        <taxon>Dactylogyridea</taxon>
        <taxon>Ancyrocephalidae</taxon>
        <taxon>Cichlidogyrus</taxon>
    </lineage>
</organism>
<feature type="domain" description="Fibronectin type-III" evidence="2">
    <location>
        <begin position="59"/>
        <end position="121"/>
    </location>
</feature>
<dbReference type="SUPFAM" id="SSF49265">
    <property type="entry name" value="Fibronectin type III"/>
    <property type="match status" value="1"/>
</dbReference>
<name>A0ABD2PIJ6_9PLAT</name>
<evidence type="ECO:0000313" key="3">
    <source>
        <dbReference type="EMBL" id="KAL3307217.1"/>
    </source>
</evidence>
<dbReference type="InterPro" id="IPR036116">
    <property type="entry name" value="FN3_sf"/>
</dbReference>
<dbReference type="PROSITE" id="PS50853">
    <property type="entry name" value="FN3"/>
    <property type="match status" value="2"/>
</dbReference>
<protein>
    <submittedName>
        <fullName evidence="3">Host cell factor 1</fullName>
    </submittedName>
</protein>
<accession>A0ABD2PIJ6</accession>
<sequence length="121" mass="12510">AIAALQSQEGLSNAGVLLSGPKLNLQPGTAYKFRVAGINPCGRGPWSEVAAYKTCLPGYPGAPSAIKITKTEAGAQLAWEPPTNPSGRIIEYSVFLAMTANTADSADKVSNETGSIMLTLS</sequence>
<dbReference type="InterPro" id="IPR013783">
    <property type="entry name" value="Ig-like_fold"/>
</dbReference>
<keyword evidence="4" id="KW-1185">Reference proteome</keyword>
<dbReference type="EMBL" id="JBJKFK010007944">
    <property type="protein sequence ID" value="KAL3307217.1"/>
    <property type="molecule type" value="Genomic_DNA"/>
</dbReference>
<dbReference type="PANTHER" id="PTHR46003:SF1">
    <property type="entry name" value="HOST CELL FACTOR"/>
    <property type="match status" value="1"/>
</dbReference>
<evidence type="ECO:0000256" key="1">
    <source>
        <dbReference type="ARBA" id="ARBA00022441"/>
    </source>
</evidence>
<feature type="non-terminal residue" evidence="3">
    <location>
        <position position="1"/>
    </location>
</feature>
<evidence type="ECO:0000313" key="4">
    <source>
        <dbReference type="Proteomes" id="UP001626550"/>
    </source>
</evidence>
<dbReference type="InterPro" id="IPR003961">
    <property type="entry name" value="FN3_dom"/>
</dbReference>
<feature type="domain" description="Fibronectin type-III" evidence="2">
    <location>
        <begin position="1"/>
        <end position="57"/>
    </location>
</feature>
<gene>
    <name evidence="3" type="primary">HCFC1</name>
    <name evidence="3" type="ORF">Ciccas_014276</name>
</gene>
<dbReference type="PANTHER" id="PTHR46003">
    <property type="entry name" value="HOST CELL FACTOR"/>
    <property type="match status" value="1"/>
</dbReference>
<evidence type="ECO:0000259" key="2">
    <source>
        <dbReference type="PROSITE" id="PS50853"/>
    </source>
</evidence>
<proteinExistence type="predicted"/>
<keyword evidence="1" id="KW-0880">Kelch repeat</keyword>
<dbReference type="Gene3D" id="2.60.40.10">
    <property type="entry name" value="Immunoglobulins"/>
    <property type="match status" value="2"/>
</dbReference>
<comment type="caution">
    <text evidence="3">The sequence shown here is derived from an EMBL/GenBank/DDBJ whole genome shotgun (WGS) entry which is preliminary data.</text>
</comment>
<reference evidence="3 4" key="1">
    <citation type="submission" date="2024-11" db="EMBL/GenBank/DDBJ databases">
        <title>Adaptive evolution of stress response genes in parasites aligns with host niche diversity.</title>
        <authorList>
            <person name="Hahn C."/>
            <person name="Resl P."/>
        </authorList>
    </citation>
    <scope>NUCLEOTIDE SEQUENCE [LARGE SCALE GENOMIC DNA]</scope>
    <source>
        <strain evidence="3">EGGRZ-B1_66</strain>
        <tissue evidence="3">Body</tissue>
    </source>
</reference>
<dbReference type="Proteomes" id="UP001626550">
    <property type="component" value="Unassembled WGS sequence"/>
</dbReference>